<dbReference type="AlphaFoldDB" id="A0A382GCM6"/>
<gene>
    <name evidence="1" type="ORF">METZ01_LOCUS225197</name>
</gene>
<protein>
    <submittedName>
        <fullName evidence="1">Uncharacterized protein</fullName>
    </submittedName>
</protein>
<accession>A0A382GCM6</accession>
<dbReference type="EMBL" id="UINC01054525">
    <property type="protein sequence ID" value="SVB72343.1"/>
    <property type="molecule type" value="Genomic_DNA"/>
</dbReference>
<proteinExistence type="predicted"/>
<evidence type="ECO:0000313" key="1">
    <source>
        <dbReference type="EMBL" id="SVB72343.1"/>
    </source>
</evidence>
<reference evidence="1" key="1">
    <citation type="submission" date="2018-05" db="EMBL/GenBank/DDBJ databases">
        <authorList>
            <person name="Lanie J.A."/>
            <person name="Ng W.-L."/>
            <person name="Kazmierczak K.M."/>
            <person name="Andrzejewski T.M."/>
            <person name="Davidsen T.M."/>
            <person name="Wayne K.J."/>
            <person name="Tettelin H."/>
            <person name="Glass J.I."/>
            <person name="Rusch D."/>
            <person name="Podicherti R."/>
            <person name="Tsui H.-C.T."/>
            <person name="Winkler M.E."/>
        </authorList>
    </citation>
    <scope>NUCLEOTIDE SEQUENCE</scope>
</reference>
<sequence length="119" mass="13217">VLLSMRLETEGFPHPLNGRLGKARFIGHRSAGPVRGSLWLLPESRIDQGGDFIIIDRSRSTGSQFVVEPHQTLPAETTAPLPDCGTRETKLLSYLMVGETTITQQHDPGTPNERMWHTT</sequence>
<feature type="non-terminal residue" evidence="1">
    <location>
        <position position="1"/>
    </location>
</feature>
<name>A0A382GCM6_9ZZZZ</name>
<organism evidence="1">
    <name type="scientific">marine metagenome</name>
    <dbReference type="NCBI Taxonomy" id="408172"/>
    <lineage>
        <taxon>unclassified sequences</taxon>
        <taxon>metagenomes</taxon>
        <taxon>ecological metagenomes</taxon>
    </lineage>
</organism>